<dbReference type="Pfam" id="PF12081">
    <property type="entry name" value="GldM_1st"/>
    <property type="match status" value="1"/>
</dbReference>
<dbReference type="Proteomes" id="UP000628669">
    <property type="component" value="Unassembled WGS sequence"/>
</dbReference>
<evidence type="ECO:0000259" key="2">
    <source>
        <dbReference type="Pfam" id="PF12080"/>
    </source>
</evidence>
<gene>
    <name evidence="6" type="ORF">JHL15_05900</name>
</gene>
<dbReference type="InterPro" id="IPR022719">
    <property type="entry name" value="Motility-assoc_prot_GldM_C"/>
</dbReference>
<proteinExistence type="predicted"/>
<feature type="transmembrane region" description="Helical" evidence="1">
    <location>
        <begin position="12"/>
        <end position="28"/>
    </location>
</feature>
<evidence type="ECO:0000256" key="1">
    <source>
        <dbReference type="SAM" id="Phobius"/>
    </source>
</evidence>
<dbReference type="Pfam" id="PF21602">
    <property type="entry name" value="GldM_3rd"/>
    <property type="match status" value="1"/>
</dbReference>
<dbReference type="RefSeq" id="WP_200244158.1">
    <property type="nucleotide sequence ID" value="NZ_JAENHK010000005.1"/>
</dbReference>
<sequence>MAQGKQTPRQKMINLMYLVFIAMMALNIDAEIIRSYYDSTISLRETRKLTEAKNEDIFEKTLEAKAQQVPDTYAQPWEQYKVLKQKINELVSHAEGIKDKLKKESEFVEKDAKTGKLTDVSENFSALNNNEATTHYFFKDGDENSPSKGAGDLKKKIDDVRDYINATFANNPQLQALVERANKSLIAEYAKGQSPNDKTWLQNKFYHQPLIAAISNIEIIQNDARNVQSDALALLLREKVDASIKFSSYEPIVSGPVDIQAGKQAEVKVMLGTYSTSNKINITGVSKLENGKGIIPISGSGIGEHKLNGTITLTDASGKPQSFPWTHTYNVIAGPREVKLEKGLLLSADKMNVMYRGLENPVSGSILGADNSKLSLSAPGAVVKGNGPGKWTVTPSTGTTVKMTLSGTDPYGKTVSQVFEYRIKNVPPPQGQMRGQTVLNIPATSIPNQMVQAALPDFDFPVSFTVNQFMVKVPGKAALLIKGNSLDEAAGLVRNLRTGDVVYVFDIKATATGLGNQTLKNISPVVINVQ</sequence>
<feature type="domain" description="Gliding motility-associated protein GldM C-terminal" evidence="2">
    <location>
        <begin position="427"/>
        <end position="530"/>
    </location>
</feature>
<evidence type="ECO:0000259" key="3">
    <source>
        <dbReference type="Pfam" id="PF12081"/>
    </source>
</evidence>
<evidence type="ECO:0000259" key="4">
    <source>
        <dbReference type="Pfam" id="PF21601"/>
    </source>
</evidence>
<feature type="domain" description="Gliding motility-associated protein GldM N-terminal" evidence="3">
    <location>
        <begin position="31"/>
        <end position="237"/>
    </location>
</feature>
<evidence type="ECO:0000313" key="6">
    <source>
        <dbReference type="EMBL" id="MBK1895289.1"/>
    </source>
</evidence>
<reference evidence="7" key="1">
    <citation type="submission" date="2021-01" db="EMBL/GenBank/DDBJ databases">
        <title>Genome public.</title>
        <authorList>
            <person name="Liu C."/>
            <person name="Sun Q."/>
        </authorList>
    </citation>
    <scope>NUCLEOTIDE SEQUENCE [LARGE SCALE GENOMIC DNA]</scope>
    <source>
        <strain evidence="7">YIM B02567</strain>
    </source>
</reference>
<feature type="domain" description="Gliding motility-associated protein GldM second immunoglobulin-like" evidence="5">
    <location>
        <begin position="347"/>
        <end position="424"/>
    </location>
</feature>
<dbReference type="InterPro" id="IPR048405">
    <property type="entry name" value="GldM_Ig-like-1"/>
</dbReference>
<dbReference type="InterPro" id="IPR022720">
    <property type="entry name" value="Motility-assoc_prot_GldM_N"/>
</dbReference>
<dbReference type="InterPro" id="IPR048406">
    <property type="entry name" value="GldM_Ig-like-2"/>
</dbReference>
<dbReference type="Pfam" id="PF12080">
    <property type="entry name" value="GldM_4th"/>
    <property type="match status" value="1"/>
</dbReference>
<dbReference type="EMBL" id="JAENHK010000005">
    <property type="protein sequence ID" value="MBK1895289.1"/>
    <property type="molecule type" value="Genomic_DNA"/>
</dbReference>
<keyword evidence="1" id="KW-1133">Transmembrane helix</keyword>
<evidence type="ECO:0000259" key="5">
    <source>
        <dbReference type="Pfam" id="PF21602"/>
    </source>
</evidence>
<keyword evidence="1" id="KW-0472">Membrane</keyword>
<evidence type="ECO:0000313" key="7">
    <source>
        <dbReference type="Proteomes" id="UP000628669"/>
    </source>
</evidence>
<feature type="domain" description="Gliding motility-associated protein GldM first immunoglobulin-like" evidence="4">
    <location>
        <begin position="242"/>
        <end position="332"/>
    </location>
</feature>
<comment type="caution">
    <text evidence="6">The sequence shown here is derived from an EMBL/GenBank/DDBJ whole genome shotgun (WGS) entry which is preliminary data.</text>
</comment>
<organism evidence="6 7">
    <name type="scientific">Chryseobacterium paridis</name>
    <dbReference type="NCBI Taxonomy" id="2800328"/>
    <lineage>
        <taxon>Bacteria</taxon>
        <taxon>Pseudomonadati</taxon>
        <taxon>Bacteroidota</taxon>
        <taxon>Flavobacteriia</taxon>
        <taxon>Flavobacteriales</taxon>
        <taxon>Weeksellaceae</taxon>
        <taxon>Chryseobacterium group</taxon>
        <taxon>Chryseobacterium</taxon>
    </lineage>
</organism>
<accession>A0ABS1FSB8</accession>
<name>A0ABS1FSB8_9FLAO</name>
<dbReference type="Pfam" id="PF21601">
    <property type="entry name" value="GldM_2nd"/>
    <property type="match status" value="1"/>
</dbReference>
<keyword evidence="7" id="KW-1185">Reference proteome</keyword>
<protein>
    <submittedName>
        <fullName evidence="6">Gliding motility protein GldM</fullName>
    </submittedName>
</protein>
<keyword evidence="1" id="KW-0812">Transmembrane</keyword>